<dbReference type="InterPro" id="IPR000601">
    <property type="entry name" value="PKD_dom"/>
</dbReference>
<gene>
    <name evidence="2" type="ORF">DK846_02955</name>
</gene>
<reference evidence="2 3" key="1">
    <citation type="submission" date="2018-05" db="EMBL/GenBank/DDBJ databases">
        <title>Draft genome of Methanospirillum lacunae Ki8-1.</title>
        <authorList>
            <person name="Dueholm M.S."/>
            <person name="Nielsen P.H."/>
            <person name="Bakmann L.F."/>
            <person name="Otzen D.E."/>
        </authorList>
    </citation>
    <scope>NUCLEOTIDE SEQUENCE [LARGE SCALE GENOMIC DNA]</scope>
    <source>
        <strain evidence="2 3">Ki8-1</strain>
    </source>
</reference>
<dbReference type="SMART" id="SM00089">
    <property type="entry name" value="PKD"/>
    <property type="match status" value="1"/>
</dbReference>
<dbReference type="Gene3D" id="3.90.70.10">
    <property type="entry name" value="Cysteine proteinases"/>
    <property type="match status" value="1"/>
</dbReference>
<evidence type="ECO:0000259" key="1">
    <source>
        <dbReference type="PROSITE" id="PS50093"/>
    </source>
</evidence>
<dbReference type="Gene3D" id="2.60.40.10">
    <property type="entry name" value="Immunoglobulins"/>
    <property type="match status" value="1"/>
</dbReference>
<accession>A0A2V2N6B0</accession>
<keyword evidence="3" id="KW-1185">Reference proteome</keyword>
<dbReference type="InterPro" id="IPR035986">
    <property type="entry name" value="PKD_dom_sf"/>
</dbReference>
<dbReference type="GO" id="GO:0000272">
    <property type="term" value="P:polysaccharide catabolic process"/>
    <property type="evidence" value="ECO:0007669"/>
    <property type="project" value="InterPro"/>
</dbReference>
<dbReference type="InterPro" id="IPR022409">
    <property type="entry name" value="PKD/Chitinase_dom"/>
</dbReference>
<comment type="caution">
    <text evidence="2">The sequence shown here is derived from an EMBL/GenBank/DDBJ whole genome shotgun (WGS) entry which is preliminary data.</text>
</comment>
<dbReference type="AlphaFoldDB" id="A0A2V2N6B0"/>
<dbReference type="Proteomes" id="UP000245657">
    <property type="component" value="Unassembled WGS sequence"/>
</dbReference>
<dbReference type="InterPro" id="IPR013783">
    <property type="entry name" value="Ig-like_fold"/>
</dbReference>
<dbReference type="Pfam" id="PF18911">
    <property type="entry name" value="PKD_4"/>
    <property type="match status" value="1"/>
</dbReference>
<evidence type="ECO:0000313" key="3">
    <source>
        <dbReference type="Proteomes" id="UP000245657"/>
    </source>
</evidence>
<dbReference type="SUPFAM" id="SSF63446">
    <property type="entry name" value="Type I dockerin domain"/>
    <property type="match status" value="1"/>
</dbReference>
<dbReference type="InterPro" id="IPR036439">
    <property type="entry name" value="Dockerin_dom_sf"/>
</dbReference>
<dbReference type="SUPFAM" id="SSF49299">
    <property type="entry name" value="PKD domain"/>
    <property type="match status" value="1"/>
</dbReference>
<proteinExistence type="predicted"/>
<organism evidence="2 3">
    <name type="scientific">Methanospirillum lacunae</name>
    <dbReference type="NCBI Taxonomy" id="668570"/>
    <lineage>
        <taxon>Archaea</taxon>
        <taxon>Methanobacteriati</taxon>
        <taxon>Methanobacteriota</taxon>
        <taxon>Stenosarchaea group</taxon>
        <taxon>Methanomicrobia</taxon>
        <taxon>Methanomicrobiales</taxon>
        <taxon>Methanospirillaceae</taxon>
        <taxon>Methanospirillum</taxon>
    </lineage>
</organism>
<dbReference type="SUPFAM" id="SSF54001">
    <property type="entry name" value="Cysteine proteinases"/>
    <property type="match status" value="1"/>
</dbReference>
<protein>
    <recommendedName>
        <fullName evidence="1">PKD domain-containing protein</fullName>
    </recommendedName>
</protein>
<sequence length="534" mass="58654">MEVLAVLILLCFIPLIGVADRGFSSQMDAPKILFQSDTTAVSTSAHSAMIAHPSLDQRKQWNSEYLNAPLASVKNSDLKKDLSDSSTMSLLSYITYNATERDQQNCGNGWVWVGTSALEVAHSTQNGVNDRLSVQYLNSKYHNGGKSPYSSSDCACNGGNPGNFVDFYMLSGKYGGNKTVIPWNNTNAAFFDGNVTSTGHSNIDSSLINLTPSYKLTSLDVSRVETLNIPQDSAIKNIKRLLENGKPVMLTFYLPDQNAWNEFDRFWDYGLQDASYFDIDTYAGSTYTSTGGSHMVLVTGYTDNGTAGYWQCLNSWGTSAYRPNGTFYINEYMDYSATYLDYGESLPVTQWETLDTVYNTTVQNITPIDNPNLIADFIVSPESGYPPLNVHFADNSSGGPDSWKWNFGDGGGSIISSPNHTYTQPGHYSISLSIGKSGYSAGTIKENAVTVKFPYVTVSPFPKPDGGNYSVPTDPDGDGRYEDINGNGWLENDDPIVYLKNLQFAQKNEPVTQFDFDGSGFIGYGDIVMLKKMV</sequence>
<dbReference type="InterPro" id="IPR038765">
    <property type="entry name" value="Papain-like_cys_pep_sf"/>
</dbReference>
<feature type="domain" description="PKD" evidence="1">
    <location>
        <begin position="373"/>
        <end position="437"/>
    </location>
</feature>
<dbReference type="CDD" id="cd00146">
    <property type="entry name" value="PKD"/>
    <property type="match status" value="1"/>
</dbReference>
<dbReference type="InterPro" id="IPR018247">
    <property type="entry name" value="EF_Hand_1_Ca_BS"/>
</dbReference>
<dbReference type="PROSITE" id="PS50093">
    <property type="entry name" value="PKD"/>
    <property type="match status" value="1"/>
</dbReference>
<name>A0A2V2N6B0_9EURY</name>
<evidence type="ECO:0000313" key="2">
    <source>
        <dbReference type="EMBL" id="PWR74130.1"/>
    </source>
</evidence>
<dbReference type="EMBL" id="QGMY01000002">
    <property type="protein sequence ID" value="PWR74130.1"/>
    <property type="molecule type" value="Genomic_DNA"/>
</dbReference>
<dbReference type="PROSITE" id="PS00018">
    <property type="entry name" value="EF_HAND_1"/>
    <property type="match status" value="1"/>
</dbReference>